<organism evidence="2">
    <name type="scientific">viral metagenome</name>
    <dbReference type="NCBI Taxonomy" id="1070528"/>
    <lineage>
        <taxon>unclassified sequences</taxon>
        <taxon>metagenomes</taxon>
        <taxon>organismal metagenomes</taxon>
    </lineage>
</organism>
<sequence>MSDNNEEKVDYLDVDDVVPGQNYVCLSFVSPEALIKKREAFNVSKFLQSYCKEQNLEFKDVYSKYEDFAYKFSDKLQRDFDEQNNFQTSMRGVKVRGVYDTRQAAESRAKKLSTSDSSFHVFVGQVGYWLPWDPNADGIQDEVFQNSQLNDMMEKYQENNVNRDIFYDEQKREKVKAAREEALAKKREEQEQKALEAATDSESVLEELKEGIEEIVEGAEKVEAGVEEIVDGVEKIEEAVKDASGGVTKEVHKLDEDMTNSLESIDPWLANKLNSSSDPTPKHVPEEASDPPCTDVDNKVDKETGELNPNINFEPEPEPVTEDC</sequence>
<feature type="compositionally biased region" description="Basic and acidic residues" evidence="1">
    <location>
        <begin position="296"/>
        <end position="305"/>
    </location>
</feature>
<dbReference type="AlphaFoldDB" id="A0A6C0CDW4"/>
<dbReference type="InterPro" id="IPR043872">
    <property type="entry name" value="DUF5832"/>
</dbReference>
<name>A0A6C0CDW4_9ZZZZ</name>
<dbReference type="Pfam" id="PF19150">
    <property type="entry name" value="DUF5832"/>
    <property type="match status" value="1"/>
</dbReference>
<dbReference type="EMBL" id="MN739395">
    <property type="protein sequence ID" value="QHT02483.1"/>
    <property type="molecule type" value="Genomic_DNA"/>
</dbReference>
<feature type="region of interest" description="Disordered" evidence="1">
    <location>
        <begin position="270"/>
        <end position="324"/>
    </location>
</feature>
<proteinExistence type="predicted"/>
<evidence type="ECO:0000313" key="2">
    <source>
        <dbReference type="EMBL" id="QHT02483.1"/>
    </source>
</evidence>
<reference evidence="2" key="1">
    <citation type="journal article" date="2020" name="Nature">
        <title>Giant virus diversity and host interactions through global metagenomics.</title>
        <authorList>
            <person name="Schulz F."/>
            <person name="Roux S."/>
            <person name="Paez-Espino D."/>
            <person name="Jungbluth S."/>
            <person name="Walsh D.A."/>
            <person name="Denef V.J."/>
            <person name="McMahon K.D."/>
            <person name="Konstantinidis K.T."/>
            <person name="Eloe-Fadrosh E.A."/>
            <person name="Kyrpides N.C."/>
            <person name="Woyke T."/>
        </authorList>
    </citation>
    <scope>NUCLEOTIDE SEQUENCE</scope>
    <source>
        <strain evidence="2">GVMAG-M-3300020595-32</strain>
    </source>
</reference>
<accession>A0A6C0CDW4</accession>
<protein>
    <submittedName>
        <fullName evidence="2">Uncharacterized protein</fullName>
    </submittedName>
</protein>
<evidence type="ECO:0000256" key="1">
    <source>
        <dbReference type="SAM" id="MobiDB-lite"/>
    </source>
</evidence>
<feature type="compositionally biased region" description="Acidic residues" evidence="1">
    <location>
        <begin position="315"/>
        <end position="324"/>
    </location>
</feature>